<evidence type="ECO:0000259" key="2">
    <source>
        <dbReference type="PROSITE" id="PS51411"/>
    </source>
</evidence>
<dbReference type="PANTHER" id="PTHR43830">
    <property type="entry name" value="PROTEIN PSP1"/>
    <property type="match status" value="1"/>
</dbReference>
<sequence length="368" mass="41684">MENLSPQPASSSPSPPAPLLPRCCTIRFRLGDQPVAAVSRIIDLRRDEVVMLQTDHGLEPGVVIGQIPAERPDLDQPQDHQAEGESPRPAQNHKAQNHKDGGEQKKEKSPPRITPTVIRRASPEEQEKYRSLLQREREDFLLAQQLISKHQLPMKLIRAERFFSGGKIIFYFTAENRVDFRGLVKDMVQEFRTRVEIRQVGVRHETKMIGGLGCCGRELCCSSYINQFAPVSIKMAKEQGLPLNPAKISGICNRLLCCLTYEFETYQKMRRIMPKAGKMVTLDGRRFKVLKLNILEENVEVCDLEEPERVIIWQASEWRRCEPAKVSGKPGADQAAADKGGERKKGERSRRQPPPDSARKKSKSGTEQ</sequence>
<dbReference type="InParanoid" id="D6Z4U1"/>
<feature type="domain" description="PSP1 C-terminal" evidence="2">
    <location>
        <begin position="115"/>
        <end position="200"/>
    </location>
</feature>
<feature type="compositionally biased region" description="Basic and acidic residues" evidence="1">
    <location>
        <begin position="71"/>
        <end position="86"/>
    </location>
</feature>
<dbReference type="InterPro" id="IPR007557">
    <property type="entry name" value="PSP1_C"/>
</dbReference>
<evidence type="ECO:0000256" key="1">
    <source>
        <dbReference type="SAM" id="MobiDB-lite"/>
    </source>
</evidence>
<dbReference type="KEGG" id="dak:DaAHT2_1886"/>
<feature type="region of interest" description="Disordered" evidence="1">
    <location>
        <begin position="71"/>
        <end position="117"/>
    </location>
</feature>
<dbReference type="Proteomes" id="UP000001508">
    <property type="component" value="Chromosome"/>
</dbReference>
<protein>
    <submittedName>
        <fullName evidence="3">PSP1 domain protein</fullName>
    </submittedName>
</protein>
<dbReference type="GO" id="GO:0005737">
    <property type="term" value="C:cytoplasm"/>
    <property type="evidence" value="ECO:0007669"/>
    <property type="project" value="TreeGrafter"/>
</dbReference>
<evidence type="ECO:0000313" key="4">
    <source>
        <dbReference type="Proteomes" id="UP000001508"/>
    </source>
</evidence>
<feature type="compositionally biased region" description="Basic and acidic residues" evidence="1">
    <location>
        <begin position="97"/>
        <end position="110"/>
    </location>
</feature>
<dbReference type="EMBL" id="CP001940">
    <property type="protein sequence ID" value="ADH86566.1"/>
    <property type="molecule type" value="Genomic_DNA"/>
</dbReference>
<name>D6Z4U1_DESAT</name>
<evidence type="ECO:0000313" key="3">
    <source>
        <dbReference type="EMBL" id="ADH86566.1"/>
    </source>
</evidence>
<dbReference type="RefSeq" id="WP_013164089.1">
    <property type="nucleotide sequence ID" value="NC_014216.1"/>
</dbReference>
<dbReference type="PROSITE" id="PS51411">
    <property type="entry name" value="PSP1_C"/>
    <property type="match status" value="1"/>
</dbReference>
<dbReference type="InterPro" id="IPR047767">
    <property type="entry name" value="PSP1-like"/>
</dbReference>
<dbReference type="PANTHER" id="PTHR43830:SF3">
    <property type="entry name" value="PROTEIN PSP1"/>
    <property type="match status" value="1"/>
</dbReference>
<dbReference type="Pfam" id="PF04468">
    <property type="entry name" value="PSP1"/>
    <property type="match status" value="1"/>
</dbReference>
<dbReference type="AlphaFoldDB" id="D6Z4U1"/>
<dbReference type="HOGENOM" id="CLU_033149_2_1_7"/>
<proteinExistence type="predicted"/>
<dbReference type="eggNOG" id="COG1774">
    <property type="taxonomic scope" value="Bacteria"/>
</dbReference>
<dbReference type="OrthoDB" id="9779344at2"/>
<accession>D6Z4U1</accession>
<organism evidence="3 4">
    <name type="scientific">Desulfurivibrio alkaliphilus (strain DSM 19089 / UNIQEM U267 / AHT2)</name>
    <dbReference type="NCBI Taxonomy" id="589865"/>
    <lineage>
        <taxon>Bacteria</taxon>
        <taxon>Pseudomonadati</taxon>
        <taxon>Thermodesulfobacteriota</taxon>
        <taxon>Desulfobulbia</taxon>
        <taxon>Desulfobulbales</taxon>
        <taxon>Desulfobulbaceae</taxon>
        <taxon>Desulfurivibrio</taxon>
    </lineage>
</organism>
<keyword evidence="4" id="KW-1185">Reference proteome</keyword>
<feature type="region of interest" description="Disordered" evidence="1">
    <location>
        <begin position="321"/>
        <end position="368"/>
    </location>
</feature>
<dbReference type="NCBIfam" id="NF041131">
    <property type="entry name" value="RicT_YaaT_fam"/>
    <property type="match status" value="1"/>
</dbReference>
<gene>
    <name evidence="3" type="ordered locus">DaAHT2_1886</name>
</gene>
<dbReference type="STRING" id="589865.DaAHT2_1886"/>
<reference evidence="4" key="1">
    <citation type="submission" date="2010-02" db="EMBL/GenBank/DDBJ databases">
        <title>Complete sequence of Desulfurivibrio alkaliphilus AHT2.</title>
        <authorList>
            <consortium name="US DOE Joint Genome Institute"/>
            <person name="Pitluck S."/>
            <person name="Chertkov O."/>
            <person name="Detter J.C."/>
            <person name="Han C."/>
            <person name="Tapia R."/>
            <person name="Larimer F."/>
            <person name="Land M."/>
            <person name="Hauser L."/>
            <person name="Kyrpides N."/>
            <person name="Mikhailova N."/>
            <person name="Sorokin D.Y."/>
            <person name="Muyzer G."/>
            <person name="Woyke T."/>
        </authorList>
    </citation>
    <scope>NUCLEOTIDE SEQUENCE [LARGE SCALE GENOMIC DNA]</scope>
    <source>
        <strain evidence="4">DSM 19089 / UNIQEM U267 / AHT2</strain>
    </source>
</reference>